<reference evidence="1 2" key="1">
    <citation type="journal article" date="2016" name="Sci. Rep.">
        <title>Metabolic traits of an uncultured archaeal lineage -MSBL1- from brine pools of the Red Sea.</title>
        <authorList>
            <person name="Mwirichia R."/>
            <person name="Alam I."/>
            <person name="Rashid M."/>
            <person name="Vinu M."/>
            <person name="Ba-Alawi W."/>
            <person name="Anthony Kamau A."/>
            <person name="Kamanda Ngugi D."/>
            <person name="Goker M."/>
            <person name="Klenk H.P."/>
            <person name="Bajic V."/>
            <person name="Stingl U."/>
        </authorList>
    </citation>
    <scope>NUCLEOTIDE SEQUENCE [LARGE SCALE GENOMIC DNA]</scope>
    <source>
        <strain evidence="1">SCGC-AAA261F17</strain>
    </source>
</reference>
<keyword evidence="2" id="KW-1185">Reference proteome</keyword>
<protein>
    <submittedName>
        <fullName evidence="1">Uncharacterized protein</fullName>
    </submittedName>
</protein>
<evidence type="ECO:0000313" key="2">
    <source>
        <dbReference type="Proteomes" id="UP000070035"/>
    </source>
</evidence>
<sequence>MIGLTYEKMRRFMREGFRKGNWHDLKSSEKALFRAAKWCIKKGMMIVARTPLKNLLKVIKKLTSTVKRKIWQKGLEKAYKMRRQFEEKGVFEWCPQARDWLQDMDYIFYLGVSSMNSNGRGFP</sequence>
<dbReference type="AlphaFoldDB" id="A0A133V6H7"/>
<organism evidence="1 2">
    <name type="scientific">candidate division MSBL1 archaeon SCGC-AAA261F17</name>
    <dbReference type="NCBI Taxonomy" id="1698274"/>
    <lineage>
        <taxon>Archaea</taxon>
        <taxon>Methanobacteriati</taxon>
        <taxon>Methanobacteriota</taxon>
        <taxon>candidate division MSBL1</taxon>
    </lineage>
</organism>
<evidence type="ECO:0000313" key="1">
    <source>
        <dbReference type="EMBL" id="KXB02045.1"/>
    </source>
</evidence>
<gene>
    <name evidence="1" type="ORF">AKJ44_01515</name>
</gene>
<dbReference type="Proteomes" id="UP000070035">
    <property type="component" value="Unassembled WGS sequence"/>
</dbReference>
<name>A0A133V6H7_9EURY</name>
<dbReference type="EMBL" id="LHXY01000015">
    <property type="protein sequence ID" value="KXB02045.1"/>
    <property type="molecule type" value="Genomic_DNA"/>
</dbReference>
<comment type="caution">
    <text evidence="1">The sequence shown here is derived from an EMBL/GenBank/DDBJ whole genome shotgun (WGS) entry which is preliminary data.</text>
</comment>
<proteinExistence type="predicted"/>
<accession>A0A133V6H7</accession>